<evidence type="ECO:0000256" key="1">
    <source>
        <dbReference type="ARBA" id="ARBA00022679"/>
    </source>
</evidence>
<dbReference type="InterPro" id="IPR043129">
    <property type="entry name" value="ATPase_NBD"/>
</dbReference>
<dbReference type="EMBL" id="JBJJXI010000122">
    <property type="protein sequence ID" value="KAL3389808.1"/>
    <property type="molecule type" value="Genomic_DNA"/>
</dbReference>
<dbReference type="AlphaFoldDB" id="A0ABD2WA68"/>
<proteinExistence type="predicted"/>
<name>A0ABD2WA68_9HYME</name>
<sequence>MDHRVSEQAHFINKLGHKLLKYVEGKISLEMEIPKLLWLKQNLPGTWKRTELFFYLTDFLTWKATGCESRLSCSLVCKWNYRSGPNITNNWCFDYLEEIGLSDLATCYI</sequence>
<gene>
    <name evidence="3" type="ORF">TKK_015171</name>
</gene>
<dbReference type="Gene3D" id="3.30.420.40">
    <property type="match status" value="1"/>
</dbReference>
<organism evidence="3 4">
    <name type="scientific">Trichogramma kaykai</name>
    <dbReference type="NCBI Taxonomy" id="54128"/>
    <lineage>
        <taxon>Eukaryota</taxon>
        <taxon>Metazoa</taxon>
        <taxon>Ecdysozoa</taxon>
        <taxon>Arthropoda</taxon>
        <taxon>Hexapoda</taxon>
        <taxon>Insecta</taxon>
        <taxon>Pterygota</taxon>
        <taxon>Neoptera</taxon>
        <taxon>Endopterygota</taxon>
        <taxon>Hymenoptera</taxon>
        <taxon>Apocrita</taxon>
        <taxon>Proctotrupomorpha</taxon>
        <taxon>Chalcidoidea</taxon>
        <taxon>Trichogrammatidae</taxon>
        <taxon>Trichogramma</taxon>
    </lineage>
</organism>
<keyword evidence="2" id="KW-0418">Kinase</keyword>
<dbReference type="PANTHER" id="PTHR43435">
    <property type="entry name" value="RIBULOKINASE"/>
    <property type="match status" value="1"/>
</dbReference>
<keyword evidence="1" id="KW-0808">Transferase</keyword>
<accession>A0ABD2WA68</accession>
<evidence type="ECO:0000313" key="3">
    <source>
        <dbReference type="EMBL" id="KAL3389808.1"/>
    </source>
</evidence>
<dbReference type="GO" id="GO:0016301">
    <property type="term" value="F:kinase activity"/>
    <property type="evidence" value="ECO:0007669"/>
    <property type="project" value="UniProtKB-KW"/>
</dbReference>
<evidence type="ECO:0000313" key="4">
    <source>
        <dbReference type="Proteomes" id="UP001627154"/>
    </source>
</evidence>
<evidence type="ECO:0000256" key="2">
    <source>
        <dbReference type="ARBA" id="ARBA00022777"/>
    </source>
</evidence>
<dbReference type="SUPFAM" id="SSF53067">
    <property type="entry name" value="Actin-like ATPase domain"/>
    <property type="match status" value="1"/>
</dbReference>
<dbReference type="PANTHER" id="PTHR43435:SF4">
    <property type="entry name" value="FGGY CARBOHYDRATE KINASE DOMAIN-CONTAINING PROTEIN"/>
    <property type="match status" value="1"/>
</dbReference>
<protein>
    <submittedName>
        <fullName evidence="3">Uncharacterized protein</fullName>
    </submittedName>
</protein>
<keyword evidence="4" id="KW-1185">Reference proteome</keyword>
<reference evidence="3 4" key="1">
    <citation type="journal article" date="2024" name="bioRxiv">
        <title>A reference genome for Trichogramma kaykai: A tiny desert-dwelling parasitoid wasp with competing sex-ratio distorters.</title>
        <authorList>
            <person name="Culotta J."/>
            <person name="Lindsey A.R."/>
        </authorList>
    </citation>
    <scope>NUCLEOTIDE SEQUENCE [LARGE SCALE GENOMIC DNA]</scope>
    <source>
        <strain evidence="3 4">KSX58</strain>
    </source>
</reference>
<comment type="caution">
    <text evidence="3">The sequence shown here is derived from an EMBL/GenBank/DDBJ whole genome shotgun (WGS) entry which is preliminary data.</text>
</comment>
<dbReference type="Proteomes" id="UP001627154">
    <property type="component" value="Unassembled WGS sequence"/>
</dbReference>